<dbReference type="EMBL" id="AJVK01032974">
    <property type="status" value="NOT_ANNOTATED_CDS"/>
    <property type="molecule type" value="Genomic_DNA"/>
</dbReference>
<dbReference type="VEuPathDB" id="VectorBase:PPAI006406"/>
<dbReference type="PROSITE" id="PS50157">
    <property type="entry name" value="ZINC_FINGER_C2H2_2"/>
    <property type="match status" value="1"/>
</dbReference>
<dbReference type="Gene3D" id="3.30.160.60">
    <property type="entry name" value="Classic Zinc Finger"/>
    <property type="match status" value="1"/>
</dbReference>
<organism evidence="1 2">
    <name type="scientific">Phlebotomus papatasi</name>
    <name type="common">Sandfly</name>
    <dbReference type="NCBI Taxonomy" id="29031"/>
    <lineage>
        <taxon>Eukaryota</taxon>
        <taxon>Metazoa</taxon>
        <taxon>Ecdysozoa</taxon>
        <taxon>Arthropoda</taxon>
        <taxon>Hexapoda</taxon>
        <taxon>Insecta</taxon>
        <taxon>Pterygota</taxon>
        <taxon>Neoptera</taxon>
        <taxon>Endopterygota</taxon>
        <taxon>Diptera</taxon>
        <taxon>Nematocera</taxon>
        <taxon>Psychodoidea</taxon>
        <taxon>Psychodidae</taxon>
        <taxon>Phlebotomus</taxon>
        <taxon>Phlebotomus</taxon>
    </lineage>
</organism>
<sequence length="137" mass="15996">MSLTLHRDLHSGKTKCPVCKRSFSRSYDMRSHLNKIHKITLNFDAKLAPCPSPREIPRLTILNGPGIVPKYISQTLFTLRTRCYTSSSWLLNVSMLETCLVKTYYRNDPVKYSLNPNDICIFHSMRQHMWYPPEVYA</sequence>
<dbReference type="EMBL" id="AJVK01032973">
    <property type="status" value="NOT_ANNOTATED_CDS"/>
    <property type="molecule type" value="Genomic_DNA"/>
</dbReference>
<name>A0A1B0GP04_PHLPP</name>
<evidence type="ECO:0000313" key="1">
    <source>
        <dbReference type="EnsemblMetazoa" id="PPAI006406-PA"/>
    </source>
</evidence>
<dbReference type="PROSITE" id="PS00028">
    <property type="entry name" value="ZINC_FINGER_C2H2_1"/>
    <property type="match status" value="1"/>
</dbReference>
<accession>A0A1B0GP04</accession>
<dbReference type="Proteomes" id="UP000092462">
    <property type="component" value="Unassembled WGS sequence"/>
</dbReference>
<proteinExistence type="predicted"/>
<evidence type="ECO:0000313" key="2">
    <source>
        <dbReference type="Proteomes" id="UP000092462"/>
    </source>
</evidence>
<dbReference type="EnsemblMetazoa" id="PPAI006406-RA">
    <property type="protein sequence ID" value="PPAI006406-PA"/>
    <property type="gene ID" value="PPAI006406"/>
</dbReference>
<keyword evidence="2" id="KW-1185">Reference proteome</keyword>
<protein>
    <submittedName>
        <fullName evidence="1">Uncharacterized protein</fullName>
    </submittedName>
</protein>
<reference evidence="1" key="1">
    <citation type="submission" date="2022-08" db="UniProtKB">
        <authorList>
            <consortium name="EnsemblMetazoa"/>
        </authorList>
    </citation>
    <scope>IDENTIFICATION</scope>
    <source>
        <strain evidence="1">Israel</strain>
    </source>
</reference>
<dbReference type="InterPro" id="IPR013087">
    <property type="entry name" value="Znf_C2H2_type"/>
</dbReference>
<dbReference type="EMBL" id="AJVK01032975">
    <property type="status" value="NOT_ANNOTATED_CDS"/>
    <property type="molecule type" value="Genomic_DNA"/>
</dbReference>
<dbReference type="VEuPathDB" id="VectorBase:PPAPM1_000842"/>
<dbReference type="AlphaFoldDB" id="A0A1B0GP04"/>